<gene>
    <name evidence="5" type="ORF">FDA94_36605</name>
</gene>
<dbReference type="Gene3D" id="1.10.357.10">
    <property type="entry name" value="Tetracycline Repressor, domain 2"/>
    <property type="match status" value="1"/>
</dbReference>
<dbReference type="OrthoDB" id="2356263at2"/>
<dbReference type="Proteomes" id="UP000308705">
    <property type="component" value="Unassembled WGS sequence"/>
</dbReference>
<organism evidence="5 6">
    <name type="scientific">Herbidospora galbida</name>
    <dbReference type="NCBI Taxonomy" id="2575442"/>
    <lineage>
        <taxon>Bacteria</taxon>
        <taxon>Bacillati</taxon>
        <taxon>Actinomycetota</taxon>
        <taxon>Actinomycetes</taxon>
        <taxon>Streptosporangiales</taxon>
        <taxon>Streptosporangiaceae</taxon>
        <taxon>Herbidospora</taxon>
    </lineage>
</organism>
<evidence type="ECO:0000313" key="5">
    <source>
        <dbReference type="EMBL" id="TKK78913.1"/>
    </source>
</evidence>
<evidence type="ECO:0000313" key="6">
    <source>
        <dbReference type="Proteomes" id="UP000308705"/>
    </source>
</evidence>
<dbReference type="InterPro" id="IPR001647">
    <property type="entry name" value="HTH_TetR"/>
</dbReference>
<keyword evidence="2" id="KW-0238">DNA-binding</keyword>
<evidence type="ECO:0000256" key="2">
    <source>
        <dbReference type="ARBA" id="ARBA00023125"/>
    </source>
</evidence>
<dbReference type="SUPFAM" id="SSF46689">
    <property type="entry name" value="Homeodomain-like"/>
    <property type="match status" value="1"/>
</dbReference>
<dbReference type="GO" id="GO:0000976">
    <property type="term" value="F:transcription cis-regulatory region binding"/>
    <property type="evidence" value="ECO:0007669"/>
    <property type="project" value="TreeGrafter"/>
</dbReference>
<reference evidence="5 6" key="1">
    <citation type="submission" date="2019-04" db="EMBL/GenBank/DDBJ databases">
        <title>Herbidospora sp. NEAU-GS14.nov., a novel actinomycete isolated from soil.</title>
        <authorList>
            <person name="Han L."/>
        </authorList>
    </citation>
    <scope>NUCLEOTIDE SEQUENCE [LARGE SCALE GENOMIC DNA]</scope>
    <source>
        <strain evidence="5 6">NEAU-GS14</strain>
    </source>
</reference>
<comment type="caution">
    <text evidence="5">The sequence shown here is derived from an EMBL/GenBank/DDBJ whole genome shotgun (WGS) entry which is preliminary data.</text>
</comment>
<accession>A0A4V5UX03</accession>
<dbReference type="PANTHER" id="PTHR30055">
    <property type="entry name" value="HTH-TYPE TRANSCRIPTIONAL REGULATOR RUTR"/>
    <property type="match status" value="1"/>
</dbReference>
<dbReference type="InterPro" id="IPR009057">
    <property type="entry name" value="Homeodomain-like_sf"/>
</dbReference>
<name>A0A4V5UX03_9ACTN</name>
<dbReference type="Pfam" id="PF00440">
    <property type="entry name" value="TetR_N"/>
    <property type="match status" value="1"/>
</dbReference>
<dbReference type="PANTHER" id="PTHR30055:SF234">
    <property type="entry name" value="HTH-TYPE TRANSCRIPTIONAL REGULATOR BETI"/>
    <property type="match status" value="1"/>
</dbReference>
<proteinExistence type="predicted"/>
<keyword evidence="6" id="KW-1185">Reference proteome</keyword>
<dbReference type="InterPro" id="IPR050109">
    <property type="entry name" value="HTH-type_TetR-like_transc_reg"/>
</dbReference>
<keyword evidence="3" id="KW-0804">Transcription</keyword>
<evidence type="ECO:0000256" key="1">
    <source>
        <dbReference type="ARBA" id="ARBA00023015"/>
    </source>
</evidence>
<evidence type="ECO:0000256" key="3">
    <source>
        <dbReference type="ARBA" id="ARBA00023163"/>
    </source>
</evidence>
<evidence type="ECO:0000259" key="4">
    <source>
        <dbReference type="Pfam" id="PF00440"/>
    </source>
</evidence>
<dbReference type="GO" id="GO:0003700">
    <property type="term" value="F:DNA-binding transcription factor activity"/>
    <property type="evidence" value="ECO:0007669"/>
    <property type="project" value="TreeGrafter"/>
</dbReference>
<dbReference type="AlphaFoldDB" id="A0A4V5UX03"/>
<keyword evidence="1" id="KW-0805">Transcription regulation</keyword>
<feature type="domain" description="HTH tetR-type" evidence="4">
    <location>
        <begin position="11"/>
        <end position="55"/>
    </location>
</feature>
<sequence>MVDGRLRLTLAAEELFAERGIDAVSLREINAAAGQRNASALQYHFGDREGLLRAVLARHHPSVEAARHALLDAFEADPPPEPLRPLAGAFVRPLAACLAEPGGRRYLRLLDQVVRRATPGALRASTQEPTSVNRWRELVGPLLPEIAVTRLHRRFTAIRVTYTELARRAETGEGRDERLFTSHLVDVVASVLATPVSEETSALMEP</sequence>
<protein>
    <submittedName>
        <fullName evidence="5">TetR/AcrR family transcriptional regulator</fullName>
    </submittedName>
</protein>
<dbReference type="EMBL" id="SZQA01000063">
    <property type="protein sequence ID" value="TKK78913.1"/>
    <property type="molecule type" value="Genomic_DNA"/>
</dbReference>